<dbReference type="Gene3D" id="3.40.190.10">
    <property type="entry name" value="Periplasmic binding protein-like II"/>
    <property type="match status" value="2"/>
</dbReference>
<dbReference type="PANTHER" id="PTHR35936">
    <property type="entry name" value="MEMBRANE-BOUND LYTIC MUREIN TRANSGLYCOSYLASE F"/>
    <property type="match status" value="1"/>
</dbReference>
<feature type="signal peptide" evidence="3">
    <location>
        <begin position="1"/>
        <end position="22"/>
    </location>
</feature>
<dbReference type="RefSeq" id="WP_016400647.1">
    <property type="nucleotide sequence ID" value="NZ_BARX01000004.1"/>
</dbReference>
<evidence type="ECO:0000313" key="6">
    <source>
        <dbReference type="Proteomes" id="UP000014461"/>
    </source>
</evidence>
<comment type="similarity">
    <text evidence="1">Belongs to the bacterial solute-binding protein 3 family.</text>
</comment>
<evidence type="ECO:0000256" key="3">
    <source>
        <dbReference type="SAM" id="SignalP"/>
    </source>
</evidence>
<gene>
    <name evidence="5" type="ORF">AALB_0959</name>
</gene>
<dbReference type="OrthoDB" id="370676at2"/>
<protein>
    <submittedName>
        <fullName evidence="5">Extracellular solute-binding protein</fullName>
    </submittedName>
</protein>
<feature type="chain" id="PRO_5004488058" evidence="3">
    <location>
        <begin position="23"/>
        <end position="274"/>
    </location>
</feature>
<dbReference type="SMART" id="SM00062">
    <property type="entry name" value="PBPb"/>
    <property type="match status" value="1"/>
</dbReference>
<evidence type="ECO:0000256" key="1">
    <source>
        <dbReference type="ARBA" id="ARBA00010333"/>
    </source>
</evidence>
<evidence type="ECO:0000256" key="2">
    <source>
        <dbReference type="ARBA" id="ARBA00022729"/>
    </source>
</evidence>
<dbReference type="SUPFAM" id="SSF53850">
    <property type="entry name" value="Periplasmic binding protein-like II"/>
    <property type="match status" value="1"/>
</dbReference>
<dbReference type="Pfam" id="PF00497">
    <property type="entry name" value="SBP_bac_3"/>
    <property type="match status" value="1"/>
</dbReference>
<accession>R9PHL6</accession>
<evidence type="ECO:0000259" key="4">
    <source>
        <dbReference type="SMART" id="SM00062"/>
    </source>
</evidence>
<feature type="domain" description="Solute-binding protein family 3/N-terminal" evidence="4">
    <location>
        <begin position="30"/>
        <end position="260"/>
    </location>
</feature>
<organism evidence="5 6">
    <name type="scientific">Agarivorans albus MKT 106</name>
    <dbReference type="NCBI Taxonomy" id="1331007"/>
    <lineage>
        <taxon>Bacteria</taxon>
        <taxon>Pseudomonadati</taxon>
        <taxon>Pseudomonadota</taxon>
        <taxon>Gammaproteobacteria</taxon>
        <taxon>Alteromonadales</taxon>
        <taxon>Alteromonadaceae</taxon>
        <taxon>Agarivorans</taxon>
    </lineage>
</organism>
<proteinExistence type="inferred from homology"/>
<evidence type="ECO:0000313" key="5">
    <source>
        <dbReference type="EMBL" id="GAD00879.1"/>
    </source>
</evidence>
<dbReference type="InterPro" id="IPR001638">
    <property type="entry name" value="Solute-binding_3/MltF_N"/>
</dbReference>
<dbReference type="AlphaFoldDB" id="R9PHL6"/>
<reference evidence="5" key="1">
    <citation type="journal article" date="2013" name="Genome Announc.">
        <title>Draft Genome Sequence of Agarivorans albus Strain MKT 106T, an Agarolytic Marine Bacterium.</title>
        <authorList>
            <person name="Yasuike M."/>
            <person name="Nakamura Y."/>
            <person name="Kai W."/>
            <person name="Fujiwara A."/>
            <person name="Fukui Y."/>
            <person name="Satomi M."/>
            <person name="Sano M."/>
        </authorList>
    </citation>
    <scope>NUCLEOTIDE SEQUENCE [LARGE SCALE GENOMIC DNA]</scope>
</reference>
<comment type="caution">
    <text evidence="5">The sequence shown here is derived from an EMBL/GenBank/DDBJ whole genome shotgun (WGS) entry which is preliminary data.</text>
</comment>
<keyword evidence="2 3" id="KW-0732">Signal</keyword>
<dbReference type="EMBL" id="BARX01000004">
    <property type="protein sequence ID" value="GAD00879.1"/>
    <property type="molecule type" value="Genomic_DNA"/>
</dbReference>
<keyword evidence="6" id="KW-1185">Reference proteome</keyword>
<dbReference type="STRING" id="1331007.AALB_0959"/>
<name>R9PHL6_AGAAL</name>
<sequence length="274" mass="31186">MSAFTKTLFLIVALSSSQWVSASELTICNRLVVTGNAEYPPILWRDQNHPGKLTGLAIELLELALMDTEISVDARDRGVWARALQEAKHGEIDMLAGAFLTNERQEYMDYIVPQFTDVPSVVWTKKGKEFNYQKWEDLLDRRGGTLVNNSFGQDFDAYAKKNLKILSSASAERSFAMLLADRFDYVLYELYQGLTILESAGLKSKVVALDNPISIEGLYFTFSKKSGCNSEALRRHLSERVTQLTKFNTFERLFDKHMQAWLLQQSNFGVVQRD</sequence>
<dbReference type="PANTHER" id="PTHR35936:SF6">
    <property type="entry name" value="AMINO ACID ABC TRANSPORTER SUBSTRATE-BINDING PAAT FAMILY PROTEIN"/>
    <property type="match status" value="1"/>
</dbReference>
<dbReference type="Proteomes" id="UP000014461">
    <property type="component" value="Unassembled WGS sequence"/>
</dbReference>